<keyword evidence="2" id="KW-0119">Carbohydrate metabolism</keyword>
<sequence length="448" mass="49292">MMNKKAKVGVLALGRNTFDVPYAQEMLAQAWETLSAMDIELVGQPALQFDAESALQALPALKQANLDLLLILQVTFTDASLTCEVVRDFPVPTAMWSFPEARTGGRLRLNSFCGVNLACHALSREMIKVQTLHGLPNDNRVMNELQQLAQAAAIVNRFKRAKVMVIGEHPLGFDACNYNQQQLTRHFGVSVDRQPVLAFIDEVKALPDSVADAPYQRRAKDFPNLAEMDPVATCKTLKVYSALREKAGREGYDGIAVRCWPDFFTDYGCAACGALALMNEDNIPCGCEADMFGVLSSLMAQWASGNAAFNTDLVDIDPTTNTVVFWHCGQAPIDMADRDGPVQATIHSNRKLPLLSEFALKPGRITLCRITQGEGKLRLMLAGGEMIKAPLAFSGTAGTAQLDIDADSYRQRLLDYGMEHHTSLVYGEHRPMLRKVAQLLNLEVIELT</sequence>
<evidence type="ECO:0000259" key="3">
    <source>
        <dbReference type="Pfam" id="PF02952"/>
    </source>
</evidence>
<dbReference type="Proteomes" id="UP000043316">
    <property type="component" value="Unassembled WGS sequence"/>
</dbReference>
<dbReference type="InterPro" id="IPR015888">
    <property type="entry name" value="Fuc_isomerase_C"/>
</dbReference>
<protein>
    <submittedName>
        <fullName evidence="4">Fucose isomerase domain-containing protein</fullName>
    </submittedName>
</protein>
<dbReference type="RefSeq" id="WP_226720687.1">
    <property type="nucleotide sequence ID" value="NZ_CWJI01000018.1"/>
</dbReference>
<dbReference type="GO" id="GO:0008736">
    <property type="term" value="F:L-fucose isomerase activity"/>
    <property type="evidence" value="ECO:0007669"/>
    <property type="project" value="InterPro"/>
</dbReference>
<accession>A0A0H5M1H3</accession>
<dbReference type="Pfam" id="PF02952">
    <property type="entry name" value="Fucose_iso_C"/>
    <property type="match status" value="1"/>
</dbReference>
<dbReference type="GO" id="GO:0006004">
    <property type="term" value="P:fucose metabolic process"/>
    <property type="evidence" value="ECO:0007669"/>
    <property type="project" value="InterPro"/>
</dbReference>
<dbReference type="InterPro" id="IPR004216">
    <property type="entry name" value="Fuc/Ara_isomerase_C"/>
</dbReference>
<evidence type="ECO:0000256" key="2">
    <source>
        <dbReference type="ARBA" id="ARBA00023277"/>
    </source>
</evidence>
<evidence type="ECO:0000313" key="4">
    <source>
        <dbReference type="EMBL" id="CRY56897.1"/>
    </source>
</evidence>
<evidence type="ECO:0000256" key="1">
    <source>
        <dbReference type="ARBA" id="ARBA00023235"/>
    </source>
</evidence>
<dbReference type="InterPro" id="IPR009015">
    <property type="entry name" value="Fucose_isomerase_N/cen_sf"/>
</dbReference>
<evidence type="ECO:0000313" key="5">
    <source>
        <dbReference type="Proteomes" id="UP000043316"/>
    </source>
</evidence>
<dbReference type="EMBL" id="CWJI01000018">
    <property type="protein sequence ID" value="CRY56897.1"/>
    <property type="molecule type" value="Genomic_DNA"/>
</dbReference>
<gene>
    <name evidence="4" type="ORF">ERS008476_03944</name>
</gene>
<name>A0A0H5M1H3_YERIN</name>
<organism evidence="4 5">
    <name type="scientific">Yersinia intermedia</name>
    <dbReference type="NCBI Taxonomy" id="631"/>
    <lineage>
        <taxon>Bacteria</taxon>
        <taxon>Pseudomonadati</taxon>
        <taxon>Pseudomonadota</taxon>
        <taxon>Gammaproteobacteria</taxon>
        <taxon>Enterobacterales</taxon>
        <taxon>Yersiniaceae</taxon>
        <taxon>Yersinia</taxon>
    </lineage>
</organism>
<feature type="domain" description="L-fucose isomerase C-terminal" evidence="3">
    <location>
        <begin position="360"/>
        <end position="446"/>
    </location>
</feature>
<dbReference type="PANTHER" id="PTHR36120">
    <property type="entry name" value="FUCOSE ISOMERASE"/>
    <property type="match status" value="1"/>
</dbReference>
<dbReference type="SUPFAM" id="SSF50443">
    <property type="entry name" value="FucI/AraA C-terminal domain-like"/>
    <property type="match status" value="1"/>
</dbReference>
<dbReference type="SUPFAM" id="SSF53743">
    <property type="entry name" value="FucI/AraA N-terminal and middle domains"/>
    <property type="match status" value="1"/>
</dbReference>
<dbReference type="PANTHER" id="PTHR36120:SF1">
    <property type="entry name" value="L-FUCOSE ISOMERASE C-TERMINAL DOMAIN-CONTAINING PROTEIN"/>
    <property type="match status" value="1"/>
</dbReference>
<keyword evidence="1 4" id="KW-0413">Isomerase</keyword>
<dbReference type="AlphaFoldDB" id="A0A0H5M1H3"/>
<proteinExistence type="predicted"/>
<dbReference type="GO" id="GO:0005737">
    <property type="term" value="C:cytoplasm"/>
    <property type="evidence" value="ECO:0007669"/>
    <property type="project" value="InterPro"/>
</dbReference>
<reference evidence="5" key="1">
    <citation type="submission" date="2015-03" db="EMBL/GenBank/DDBJ databases">
        <authorList>
            <consortium name="Pathogen Informatics"/>
        </authorList>
    </citation>
    <scope>NUCLEOTIDE SEQUENCE [LARGE SCALE GENOMIC DNA]</scope>
    <source>
        <strain evidence="5">R148</strain>
    </source>
</reference>
<dbReference type="CDD" id="cd00578">
    <property type="entry name" value="L-fuc_L-ara-isomerases"/>
    <property type="match status" value="1"/>
</dbReference>